<dbReference type="PANTHER" id="PTHR42894">
    <property type="entry name" value="N-(5'-PHOSPHORIBOSYL)ANTHRANILATE ISOMERASE"/>
    <property type="match status" value="1"/>
</dbReference>
<keyword evidence="7 9" id="KW-0057">Aromatic amino acid biosynthesis</keyword>
<dbReference type="InterPro" id="IPR011060">
    <property type="entry name" value="RibuloseP-bd_barrel"/>
</dbReference>
<dbReference type="EC" id="5.3.1.24" evidence="3 9"/>
<comment type="caution">
    <text evidence="11">The sequence shown here is derived from an EMBL/GenBank/DDBJ whole genome shotgun (WGS) entry which is preliminary data.</text>
</comment>
<proteinExistence type="inferred from homology"/>
<evidence type="ECO:0000256" key="1">
    <source>
        <dbReference type="ARBA" id="ARBA00001164"/>
    </source>
</evidence>
<evidence type="ECO:0000256" key="9">
    <source>
        <dbReference type="HAMAP-Rule" id="MF_00135"/>
    </source>
</evidence>
<evidence type="ECO:0000259" key="10">
    <source>
        <dbReference type="Pfam" id="PF00697"/>
    </source>
</evidence>
<dbReference type="SUPFAM" id="SSF51366">
    <property type="entry name" value="Ribulose-phoshate binding barrel"/>
    <property type="match status" value="2"/>
</dbReference>
<accession>A0A426FRM3</accession>
<evidence type="ECO:0000256" key="8">
    <source>
        <dbReference type="ARBA" id="ARBA00023235"/>
    </source>
</evidence>
<keyword evidence="5 9" id="KW-0028">Amino-acid biosynthesis</keyword>
<organism evidence="11 12">
    <name type="scientific">Lautropia dentalis</name>
    <dbReference type="NCBI Taxonomy" id="2490857"/>
    <lineage>
        <taxon>Bacteria</taxon>
        <taxon>Pseudomonadati</taxon>
        <taxon>Pseudomonadota</taxon>
        <taxon>Betaproteobacteria</taxon>
        <taxon>Burkholderiales</taxon>
        <taxon>Burkholderiaceae</taxon>
        <taxon>Lautropia</taxon>
    </lineage>
</organism>
<dbReference type="CDD" id="cd00405">
    <property type="entry name" value="PRAI"/>
    <property type="match status" value="1"/>
</dbReference>
<dbReference type="HAMAP" id="MF_00135">
    <property type="entry name" value="PRAI"/>
    <property type="match status" value="1"/>
</dbReference>
<feature type="domain" description="N-(5'phosphoribosyl) anthranilate isomerase (PRAI)" evidence="10">
    <location>
        <begin position="170"/>
        <end position="264"/>
    </location>
</feature>
<comment type="similarity">
    <text evidence="9">Belongs to the TrpF family.</text>
</comment>
<evidence type="ECO:0000256" key="6">
    <source>
        <dbReference type="ARBA" id="ARBA00022822"/>
    </source>
</evidence>
<keyword evidence="6 9" id="KW-0822">Tryptophan biosynthesis</keyword>
<dbReference type="InterPro" id="IPR044643">
    <property type="entry name" value="TrpF_fam"/>
</dbReference>
<evidence type="ECO:0000256" key="4">
    <source>
        <dbReference type="ARBA" id="ARBA00022272"/>
    </source>
</evidence>
<dbReference type="UniPathway" id="UPA00035">
    <property type="reaction ID" value="UER00042"/>
</dbReference>
<dbReference type="InterPro" id="IPR013785">
    <property type="entry name" value="Aldolase_TIM"/>
</dbReference>
<feature type="domain" description="N-(5'phosphoribosyl) anthranilate isomerase (PRAI)" evidence="10">
    <location>
        <begin position="8"/>
        <end position="159"/>
    </location>
</feature>
<protein>
    <recommendedName>
        <fullName evidence="4 9">N-(5'-phosphoribosyl)anthranilate isomerase</fullName>
        <shortName evidence="9">PRAI</shortName>
        <ecNumber evidence="3 9">5.3.1.24</ecNumber>
    </recommendedName>
</protein>
<evidence type="ECO:0000256" key="7">
    <source>
        <dbReference type="ARBA" id="ARBA00023141"/>
    </source>
</evidence>
<dbReference type="Gene3D" id="3.20.20.70">
    <property type="entry name" value="Aldolase class I"/>
    <property type="match status" value="1"/>
</dbReference>
<dbReference type="Pfam" id="PF00697">
    <property type="entry name" value="PRAI"/>
    <property type="match status" value="2"/>
</dbReference>
<sequence length="278" mass="30104">MPLRTRVKFCGLVRRQDIDTAVALGVDAIGFVFYGPSKRYVEPEEAARLRRRLPSWVRAVGLFVNAPMDEVIATVDQVGLDVVQAHGDETPDDLRPLRARRIPYWKALRVGGTPEELRASSRVQDVVGEQVVPYTGAGSWADWNALLERGRVPADPVMLAHALMVASGAESCLLDSAGPGFGGSGAAFDWAVLDSMELVRARHEPDSPYTSLVSPDERFILAGGLTPDNVGEAIRRIHPLGVDVSSGIQGADAREKDAVRMAHFMEAVLRADAARLDG</sequence>
<comment type="catalytic activity">
    <reaction evidence="1 9">
        <text>N-(5-phospho-beta-D-ribosyl)anthranilate = 1-(2-carboxyphenylamino)-1-deoxy-D-ribulose 5-phosphate</text>
        <dbReference type="Rhea" id="RHEA:21540"/>
        <dbReference type="ChEBI" id="CHEBI:18277"/>
        <dbReference type="ChEBI" id="CHEBI:58613"/>
        <dbReference type="EC" id="5.3.1.24"/>
    </reaction>
</comment>
<dbReference type="Proteomes" id="UP000270261">
    <property type="component" value="Unassembled WGS sequence"/>
</dbReference>
<dbReference type="GO" id="GO:0004640">
    <property type="term" value="F:phosphoribosylanthranilate isomerase activity"/>
    <property type="evidence" value="ECO:0007669"/>
    <property type="project" value="UniProtKB-UniRule"/>
</dbReference>
<reference evidence="11 12" key="1">
    <citation type="submission" date="2018-11" db="EMBL/GenBank/DDBJ databases">
        <title>Genome sequencing of Lautropia sp. KCOM 2505 (= ChDC F240).</title>
        <authorList>
            <person name="Kook J.-K."/>
            <person name="Park S.-N."/>
            <person name="Lim Y.K."/>
        </authorList>
    </citation>
    <scope>NUCLEOTIDE SEQUENCE [LARGE SCALE GENOMIC DNA]</scope>
    <source>
        <strain evidence="11 12">KCOM 2505</strain>
    </source>
</reference>
<dbReference type="RefSeq" id="WP_125094745.1">
    <property type="nucleotide sequence ID" value="NZ_RRUE01000001.1"/>
</dbReference>
<dbReference type="PANTHER" id="PTHR42894:SF1">
    <property type="entry name" value="N-(5'-PHOSPHORIBOSYL)ANTHRANILATE ISOMERASE"/>
    <property type="match status" value="1"/>
</dbReference>
<evidence type="ECO:0000256" key="5">
    <source>
        <dbReference type="ARBA" id="ARBA00022605"/>
    </source>
</evidence>
<dbReference type="InterPro" id="IPR001240">
    <property type="entry name" value="PRAI_dom"/>
</dbReference>
<dbReference type="EMBL" id="RRUE01000001">
    <property type="protein sequence ID" value="RRN45317.1"/>
    <property type="molecule type" value="Genomic_DNA"/>
</dbReference>
<keyword evidence="8 9" id="KW-0413">Isomerase</keyword>
<evidence type="ECO:0000256" key="3">
    <source>
        <dbReference type="ARBA" id="ARBA00012572"/>
    </source>
</evidence>
<dbReference type="AlphaFoldDB" id="A0A426FRM3"/>
<dbReference type="OrthoDB" id="9796196at2"/>
<evidence type="ECO:0000313" key="12">
    <source>
        <dbReference type="Proteomes" id="UP000270261"/>
    </source>
</evidence>
<evidence type="ECO:0000313" key="11">
    <source>
        <dbReference type="EMBL" id="RRN45317.1"/>
    </source>
</evidence>
<dbReference type="GO" id="GO:0000162">
    <property type="term" value="P:L-tryptophan biosynthetic process"/>
    <property type="evidence" value="ECO:0007669"/>
    <property type="project" value="UniProtKB-UniRule"/>
</dbReference>
<evidence type="ECO:0000256" key="2">
    <source>
        <dbReference type="ARBA" id="ARBA00004664"/>
    </source>
</evidence>
<gene>
    <name evidence="9" type="primary">trpF</name>
    <name evidence="11" type="ORF">EHV23_03570</name>
</gene>
<name>A0A426FRM3_9BURK</name>
<comment type="pathway">
    <text evidence="2 9">Amino-acid biosynthesis; L-tryptophan biosynthesis; L-tryptophan from chorismate: step 3/5.</text>
</comment>
<keyword evidence="12" id="KW-1185">Reference proteome</keyword>